<dbReference type="OrthoDB" id="10248617at2759"/>
<evidence type="ECO:0000313" key="2">
    <source>
        <dbReference type="Proteomes" id="UP000267096"/>
    </source>
</evidence>
<dbReference type="WBParaSite" id="ASIM_0000843101-mRNA-1">
    <property type="protein sequence ID" value="ASIM_0000843101-mRNA-1"/>
    <property type="gene ID" value="ASIM_0000843101"/>
</dbReference>
<gene>
    <name evidence="1" type="ORF">ASIM_LOCUS8181</name>
</gene>
<dbReference type="EMBL" id="UYRR01021518">
    <property type="protein sequence ID" value="VDK31024.1"/>
    <property type="molecule type" value="Genomic_DNA"/>
</dbReference>
<dbReference type="Gene3D" id="3.90.1110.10">
    <property type="entry name" value="RNA polymerase Rpb2, domain 2"/>
    <property type="match status" value="1"/>
</dbReference>
<accession>A0A0M3JLA1</accession>
<name>A0A0M3JLA1_ANISI</name>
<evidence type="ECO:0000313" key="3">
    <source>
        <dbReference type="WBParaSite" id="ASIM_0000843101-mRNA-1"/>
    </source>
</evidence>
<proteinExistence type="predicted"/>
<dbReference type="GO" id="GO:0003899">
    <property type="term" value="F:DNA-directed RNA polymerase activity"/>
    <property type="evidence" value="ECO:0007669"/>
    <property type="project" value="InterPro"/>
</dbReference>
<organism evidence="3">
    <name type="scientific">Anisakis simplex</name>
    <name type="common">Herring worm</name>
    <dbReference type="NCBI Taxonomy" id="6269"/>
    <lineage>
        <taxon>Eukaryota</taxon>
        <taxon>Metazoa</taxon>
        <taxon>Ecdysozoa</taxon>
        <taxon>Nematoda</taxon>
        <taxon>Chromadorea</taxon>
        <taxon>Rhabditida</taxon>
        <taxon>Spirurina</taxon>
        <taxon>Ascaridomorpha</taxon>
        <taxon>Ascaridoidea</taxon>
        <taxon>Anisakidae</taxon>
        <taxon>Anisakis</taxon>
        <taxon>Anisakis simplex complex</taxon>
    </lineage>
</organism>
<dbReference type="Proteomes" id="UP000267096">
    <property type="component" value="Unassembled WGS sequence"/>
</dbReference>
<dbReference type="InterPro" id="IPR037034">
    <property type="entry name" value="RNA_pol_Rpb2_2_sf"/>
</dbReference>
<protein>
    <submittedName>
        <fullName evidence="1 3">Uncharacterized protein</fullName>
    </submittedName>
</protein>
<reference evidence="3" key="1">
    <citation type="submission" date="2017-02" db="UniProtKB">
        <authorList>
            <consortium name="WormBaseParasite"/>
        </authorList>
    </citation>
    <scope>IDENTIFICATION</scope>
</reference>
<reference evidence="1 2" key="2">
    <citation type="submission" date="2018-11" db="EMBL/GenBank/DDBJ databases">
        <authorList>
            <consortium name="Pathogen Informatics"/>
        </authorList>
    </citation>
    <scope>NUCLEOTIDE SEQUENCE [LARGE SCALE GENOMIC DNA]</scope>
</reference>
<dbReference type="GO" id="GO:0003677">
    <property type="term" value="F:DNA binding"/>
    <property type="evidence" value="ECO:0007669"/>
    <property type="project" value="InterPro"/>
</dbReference>
<evidence type="ECO:0000313" key="1">
    <source>
        <dbReference type="EMBL" id="VDK31024.1"/>
    </source>
</evidence>
<keyword evidence="2" id="KW-1185">Reference proteome</keyword>
<sequence>MGFESDYDIVSAVGLEEKFVAAMAPSIEECSAHQIVTQESALQFIASKVLVLIYIVSLSSFCNHCHQSIAYINFWGQTSNCLSNGTN</sequence>
<dbReference type="AlphaFoldDB" id="A0A0M3JLA1"/>
<dbReference type="GO" id="GO:0006351">
    <property type="term" value="P:DNA-templated transcription"/>
    <property type="evidence" value="ECO:0007669"/>
    <property type="project" value="InterPro"/>
</dbReference>